<keyword evidence="10" id="KW-0067">ATP-binding</keyword>
<name>A0A1X0P5R6_9TRYP</name>
<evidence type="ECO:0000256" key="12">
    <source>
        <dbReference type="ARBA" id="ARBA00022917"/>
    </source>
</evidence>
<dbReference type="OrthoDB" id="1698572at2759"/>
<comment type="subunit">
    <text evidence="4">Tetramer of two alpha and two beta subunits.</text>
</comment>
<dbReference type="Pfam" id="PF17759">
    <property type="entry name" value="tRNA_synthFbeta"/>
    <property type="match status" value="1"/>
</dbReference>
<keyword evidence="9" id="KW-0547">Nucleotide-binding</keyword>
<dbReference type="GeneID" id="39982801"/>
<keyword evidence="11" id="KW-0460">Magnesium</keyword>
<keyword evidence="8" id="KW-0479">Metal-binding</keyword>
<dbReference type="InterPro" id="IPR041616">
    <property type="entry name" value="PheRS_beta_core"/>
</dbReference>
<feature type="domain" description="B5" evidence="16">
    <location>
        <begin position="315"/>
        <end position="392"/>
    </location>
</feature>
<gene>
    <name evidence="17" type="ORF">TM35_000053660</name>
</gene>
<reference evidence="17 18" key="1">
    <citation type="submission" date="2017-03" db="EMBL/GenBank/DDBJ databases">
        <title>An alternative strategy for trypanosome survival in the mammalian bloodstream revealed through genome and transcriptome analysis of the ubiquitous bovine parasite Trypanosoma (Megatrypanum) theileri.</title>
        <authorList>
            <person name="Kelly S."/>
            <person name="Ivens A."/>
            <person name="Mott A."/>
            <person name="O'Neill E."/>
            <person name="Emms D."/>
            <person name="Macleod O."/>
            <person name="Voorheis P."/>
            <person name="Matthews J."/>
            <person name="Matthews K."/>
            <person name="Carrington M."/>
        </authorList>
    </citation>
    <scope>NUCLEOTIDE SEQUENCE [LARGE SCALE GENOMIC DNA]</scope>
    <source>
        <strain evidence="17">Edinburgh</strain>
    </source>
</reference>
<dbReference type="NCBIfam" id="TIGR00471">
    <property type="entry name" value="pheT_arch"/>
    <property type="match status" value="1"/>
</dbReference>
<dbReference type="RefSeq" id="XP_028885836.1">
    <property type="nucleotide sequence ID" value="XM_029023021.1"/>
</dbReference>
<dbReference type="VEuPathDB" id="TriTrypDB:TM35_000053660"/>
<dbReference type="SUPFAM" id="SSF46955">
    <property type="entry name" value="Putative DNA-binding domain"/>
    <property type="match status" value="2"/>
</dbReference>
<dbReference type="InterPro" id="IPR009061">
    <property type="entry name" value="DNA-bd_dom_put_sf"/>
</dbReference>
<dbReference type="GO" id="GO:0000287">
    <property type="term" value="F:magnesium ion binding"/>
    <property type="evidence" value="ECO:0007669"/>
    <property type="project" value="InterPro"/>
</dbReference>
<evidence type="ECO:0000256" key="3">
    <source>
        <dbReference type="ARBA" id="ARBA00007438"/>
    </source>
</evidence>
<keyword evidence="6" id="KW-0963">Cytoplasm</keyword>
<dbReference type="GO" id="GO:0004826">
    <property type="term" value="F:phenylalanine-tRNA ligase activity"/>
    <property type="evidence" value="ECO:0007669"/>
    <property type="project" value="UniProtKB-EC"/>
</dbReference>
<dbReference type="STRING" id="67003.A0A1X0P5R6"/>
<dbReference type="SUPFAM" id="SSF55681">
    <property type="entry name" value="Class II aaRS and biotin synthetases"/>
    <property type="match status" value="1"/>
</dbReference>
<proteinExistence type="inferred from homology"/>
<dbReference type="InterPro" id="IPR020825">
    <property type="entry name" value="Phe-tRNA_synthase-like_B3/B4"/>
</dbReference>
<keyword evidence="17" id="KW-0418">Kinase</keyword>
<evidence type="ECO:0000256" key="9">
    <source>
        <dbReference type="ARBA" id="ARBA00022741"/>
    </source>
</evidence>
<dbReference type="GO" id="GO:0005524">
    <property type="term" value="F:ATP binding"/>
    <property type="evidence" value="ECO:0007669"/>
    <property type="project" value="UniProtKB-KW"/>
</dbReference>
<accession>A0A1X0P5R6</accession>
<organism evidence="17 18">
    <name type="scientific">Trypanosoma theileri</name>
    <dbReference type="NCBI Taxonomy" id="67003"/>
    <lineage>
        <taxon>Eukaryota</taxon>
        <taxon>Discoba</taxon>
        <taxon>Euglenozoa</taxon>
        <taxon>Kinetoplastea</taxon>
        <taxon>Metakinetoplastina</taxon>
        <taxon>Trypanosomatida</taxon>
        <taxon>Trypanosomatidae</taxon>
        <taxon>Trypanosoma</taxon>
    </lineage>
</organism>
<dbReference type="InterPro" id="IPR045864">
    <property type="entry name" value="aa-tRNA-synth_II/BPL/LPL"/>
</dbReference>
<keyword evidence="7" id="KW-0436">Ligase</keyword>
<protein>
    <recommendedName>
        <fullName evidence="5">phenylalanine--tRNA ligase</fullName>
        <ecNumber evidence="5">6.1.1.20</ecNumber>
    </recommendedName>
    <alternativeName>
        <fullName evidence="14">Phenylalanyl-tRNA synthetase beta subunit</fullName>
    </alternativeName>
</protein>
<comment type="catalytic activity">
    <reaction evidence="15">
        <text>tRNA(Phe) + L-phenylalanine + ATP = L-phenylalanyl-tRNA(Phe) + AMP + diphosphate + H(+)</text>
        <dbReference type="Rhea" id="RHEA:19413"/>
        <dbReference type="Rhea" id="RHEA-COMP:9668"/>
        <dbReference type="Rhea" id="RHEA-COMP:9699"/>
        <dbReference type="ChEBI" id="CHEBI:15378"/>
        <dbReference type="ChEBI" id="CHEBI:30616"/>
        <dbReference type="ChEBI" id="CHEBI:33019"/>
        <dbReference type="ChEBI" id="CHEBI:58095"/>
        <dbReference type="ChEBI" id="CHEBI:78442"/>
        <dbReference type="ChEBI" id="CHEBI:78531"/>
        <dbReference type="ChEBI" id="CHEBI:456215"/>
        <dbReference type="EC" id="6.1.1.20"/>
    </reaction>
</comment>
<evidence type="ECO:0000259" key="16">
    <source>
        <dbReference type="PROSITE" id="PS51483"/>
    </source>
</evidence>
<keyword evidence="13" id="KW-0030">Aminoacyl-tRNA synthetase</keyword>
<dbReference type="FunFam" id="3.30.930.10:FF:000084">
    <property type="entry name" value="Phenylalanine-tRNA ligase, beta subunit"/>
    <property type="match status" value="1"/>
</dbReference>
<evidence type="ECO:0000256" key="5">
    <source>
        <dbReference type="ARBA" id="ARBA00012814"/>
    </source>
</evidence>
<evidence type="ECO:0000256" key="1">
    <source>
        <dbReference type="ARBA" id="ARBA00001946"/>
    </source>
</evidence>
<comment type="subcellular location">
    <subcellularLocation>
        <location evidence="2">Cytoplasm</location>
    </subcellularLocation>
</comment>
<comment type="similarity">
    <text evidence="3">Belongs to the phenylalanyl-tRNA synthetase beta subunit family. Type 2 subfamily.</text>
</comment>
<dbReference type="PROSITE" id="PS51483">
    <property type="entry name" value="B5"/>
    <property type="match status" value="1"/>
</dbReference>
<comment type="cofactor">
    <cofactor evidence="1">
        <name>Mg(2+)</name>
        <dbReference type="ChEBI" id="CHEBI:18420"/>
    </cofactor>
</comment>
<evidence type="ECO:0000256" key="7">
    <source>
        <dbReference type="ARBA" id="ARBA00022598"/>
    </source>
</evidence>
<evidence type="ECO:0000256" key="2">
    <source>
        <dbReference type="ARBA" id="ARBA00004496"/>
    </source>
</evidence>
<dbReference type="SMART" id="SM00874">
    <property type="entry name" value="B5"/>
    <property type="match status" value="1"/>
</dbReference>
<dbReference type="GO" id="GO:0016301">
    <property type="term" value="F:kinase activity"/>
    <property type="evidence" value="ECO:0007669"/>
    <property type="project" value="UniProtKB-KW"/>
</dbReference>
<dbReference type="EMBL" id="NBCO01000005">
    <property type="protein sequence ID" value="ORC91770.1"/>
    <property type="molecule type" value="Genomic_DNA"/>
</dbReference>
<dbReference type="AlphaFoldDB" id="A0A1X0P5R6"/>
<sequence>MPTLAVARDYLFDLVGKKYTEEQFEDICFQFGVELDDVTSEREMYRREQGAAVQSKLEELSDEVIYKIDTPANRYDLLCTEGMAAALKVFLGMMPPPQYKVLNRSNPLYKMTVDKSVRNIRDYVVCAVLKNIRFNDRSYRSFIDFQEKLHSGLARRRTLASVGTHDLDKIGSNELLYTLRSKEMIRFTPLNQGNRILDCSGEGLTEFYKEDRHISKFIPLISHLDKYPVVMEPKTQKILSLPPIINSDASCISQETRNIFVECTAPDHYRANVLVNQMVCAFSAYCEEPFTVEAVQVDYEEVTPDGTKTEVTPNLDSNLVSMKISKAERLIGIKLDSKDQCSQLLERMLHRVAKVEDDVITVEVPPTRSDVLGPTDLMEDVAVAYGYDNIKYVECTTHGDVTQQPISKLSHLLRIEMANAGYTELLTFSLCSRDEAFARLNREDNDTAVHIANPQTMEFQICRPSLMPGILKTLNANKSHALPLRFFECADVVLIDNEVNFPPIITTTSVYPRCGARNQRHVAALHCCSESSGFEDIHGLVEFVMVKLGISREGSAASGDDPDEVDSDTYSLDRGNDGAFFPGRCMDIFLHRKGNKIKIGSFGVVHPNTLKFYDIPFPCSYMEMNIQFAE</sequence>
<dbReference type="PANTHER" id="PTHR10947:SF0">
    <property type="entry name" value="PHENYLALANINE--TRNA LIGASE BETA SUBUNIT"/>
    <property type="match status" value="1"/>
</dbReference>
<dbReference type="Pfam" id="PF03484">
    <property type="entry name" value="B5"/>
    <property type="match status" value="1"/>
</dbReference>
<dbReference type="InterPro" id="IPR045060">
    <property type="entry name" value="Phe-tRNA-ligase_IIc_bsu"/>
</dbReference>
<dbReference type="GO" id="GO:0003723">
    <property type="term" value="F:RNA binding"/>
    <property type="evidence" value="ECO:0007669"/>
    <property type="project" value="InterPro"/>
</dbReference>
<dbReference type="InterPro" id="IPR005147">
    <property type="entry name" value="tRNA_synthase_B5-dom"/>
</dbReference>
<dbReference type="CDD" id="cd00769">
    <property type="entry name" value="PheRS_beta_core"/>
    <property type="match status" value="1"/>
</dbReference>
<comment type="caution">
    <text evidence="17">The sequence shown here is derived from an EMBL/GenBank/DDBJ whole genome shotgun (WGS) entry which is preliminary data.</text>
</comment>
<dbReference type="PANTHER" id="PTHR10947">
    <property type="entry name" value="PHENYLALANYL-TRNA SYNTHETASE BETA CHAIN AND LEUCINE-RICH REPEAT-CONTAINING PROTEIN 47"/>
    <property type="match status" value="1"/>
</dbReference>
<evidence type="ECO:0000256" key="11">
    <source>
        <dbReference type="ARBA" id="ARBA00022842"/>
    </source>
</evidence>
<dbReference type="Pfam" id="PF03483">
    <property type="entry name" value="B3_4"/>
    <property type="match status" value="1"/>
</dbReference>
<dbReference type="SMART" id="SM00873">
    <property type="entry name" value="B3_4"/>
    <property type="match status" value="1"/>
</dbReference>
<dbReference type="Gene3D" id="3.30.930.10">
    <property type="entry name" value="Bira Bifunctional Protein, Domain 2"/>
    <property type="match status" value="1"/>
</dbReference>
<dbReference type="InterPro" id="IPR005146">
    <property type="entry name" value="B3/B4_tRNA-bd"/>
</dbReference>
<dbReference type="FunFam" id="3.50.40.10:FF:000002">
    <property type="entry name" value="phenylalanine--tRNA ligase beta subunit"/>
    <property type="match status" value="1"/>
</dbReference>
<keyword evidence="12" id="KW-0648">Protein biosynthesis</keyword>
<dbReference type="GO" id="GO:0006432">
    <property type="term" value="P:phenylalanyl-tRNA aminoacylation"/>
    <property type="evidence" value="ECO:0007669"/>
    <property type="project" value="InterPro"/>
</dbReference>
<evidence type="ECO:0000256" key="10">
    <source>
        <dbReference type="ARBA" id="ARBA00022840"/>
    </source>
</evidence>
<evidence type="ECO:0000313" key="17">
    <source>
        <dbReference type="EMBL" id="ORC91770.1"/>
    </source>
</evidence>
<evidence type="ECO:0000256" key="8">
    <source>
        <dbReference type="ARBA" id="ARBA00022723"/>
    </source>
</evidence>
<evidence type="ECO:0000256" key="13">
    <source>
        <dbReference type="ARBA" id="ARBA00023146"/>
    </source>
</evidence>
<dbReference type="InterPro" id="IPR040659">
    <property type="entry name" value="PhetRS_B1"/>
</dbReference>
<evidence type="ECO:0000256" key="15">
    <source>
        <dbReference type="ARBA" id="ARBA00049255"/>
    </source>
</evidence>
<dbReference type="FunFam" id="3.30.56.10:FF:000005">
    <property type="entry name" value="Phenylalanine--tRNA ligase beta subunit"/>
    <property type="match status" value="1"/>
</dbReference>
<dbReference type="Proteomes" id="UP000192257">
    <property type="component" value="Unassembled WGS sequence"/>
</dbReference>
<dbReference type="Gene3D" id="3.30.56.10">
    <property type="match status" value="2"/>
</dbReference>
<evidence type="ECO:0000256" key="4">
    <source>
        <dbReference type="ARBA" id="ARBA00011209"/>
    </source>
</evidence>
<dbReference type="EC" id="6.1.1.20" evidence="5"/>
<dbReference type="GO" id="GO:0009328">
    <property type="term" value="C:phenylalanine-tRNA ligase complex"/>
    <property type="evidence" value="ECO:0007669"/>
    <property type="project" value="TreeGrafter"/>
</dbReference>
<dbReference type="Gene3D" id="3.50.40.10">
    <property type="entry name" value="Phenylalanyl-trna Synthetase, Chain B, domain 3"/>
    <property type="match status" value="1"/>
</dbReference>
<evidence type="ECO:0000313" key="18">
    <source>
        <dbReference type="Proteomes" id="UP000192257"/>
    </source>
</evidence>
<keyword evidence="18" id="KW-1185">Reference proteome</keyword>
<dbReference type="Pfam" id="PF18262">
    <property type="entry name" value="PhetRS_B1"/>
    <property type="match status" value="1"/>
</dbReference>
<evidence type="ECO:0000256" key="6">
    <source>
        <dbReference type="ARBA" id="ARBA00022490"/>
    </source>
</evidence>
<dbReference type="InterPro" id="IPR004531">
    <property type="entry name" value="Phe-tRNA-synth_IIc_bsu_arc_euk"/>
</dbReference>
<keyword evidence="17" id="KW-0808">Transferase</keyword>
<evidence type="ECO:0000256" key="14">
    <source>
        <dbReference type="ARBA" id="ARBA00033189"/>
    </source>
</evidence>